<keyword evidence="2 8" id="KW-0245">EGF-like domain</keyword>
<feature type="transmembrane region" description="Helical" evidence="10">
    <location>
        <begin position="403"/>
        <end position="423"/>
    </location>
</feature>
<dbReference type="CDD" id="cd00054">
    <property type="entry name" value="EGF_CA"/>
    <property type="match status" value="1"/>
</dbReference>
<dbReference type="Gramene" id="TraesCS7D02G545900.1">
    <property type="protein sequence ID" value="TraesCS7D02G545900.1"/>
    <property type="gene ID" value="TraesCS7D02G545900"/>
</dbReference>
<reference evidence="14" key="1">
    <citation type="submission" date="2018-08" db="EMBL/GenBank/DDBJ databases">
        <authorList>
            <person name="Rossello M."/>
        </authorList>
    </citation>
    <scope>NUCLEOTIDE SEQUENCE [LARGE SCALE GENOMIC DNA]</scope>
    <source>
        <strain evidence="14">cv. Chinese Spring</strain>
    </source>
</reference>
<keyword evidence="10" id="KW-0472">Membrane</keyword>
<evidence type="ECO:0000259" key="13">
    <source>
        <dbReference type="PROSITE" id="PS50026"/>
    </source>
</evidence>
<dbReference type="GeneID" id="123168113"/>
<dbReference type="FunFam" id="3.30.200.20:FF:000337">
    <property type="entry name" value="Wall-associated receptor kinase 3"/>
    <property type="match status" value="1"/>
</dbReference>
<dbReference type="OrthoDB" id="674570at2759"/>
<dbReference type="Gene3D" id="3.30.200.20">
    <property type="entry name" value="Phosphorylase Kinase, domain 1"/>
    <property type="match status" value="1"/>
</dbReference>
<dbReference type="FunFam" id="2.10.25.10:FF:000355">
    <property type="entry name" value="Wall-associated receptor kinase 3"/>
    <property type="match status" value="1"/>
</dbReference>
<keyword evidence="10" id="KW-1133">Transmembrane helix</keyword>
<keyword evidence="15" id="KW-1185">Reference proteome</keyword>
<protein>
    <recommendedName>
        <fullName evidence="16">Protein kinase domain-containing protein</fullName>
    </recommendedName>
</protein>
<evidence type="ECO:0000256" key="6">
    <source>
        <dbReference type="ARBA" id="ARBA00022840"/>
    </source>
</evidence>
<dbReference type="PROSITE" id="PS50011">
    <property type="entry name" value="PROTEIN_KINASE_DOM"/>
    <property type="match status" value="1"/>
</dbReference>
<accession>A0A3B6TTQ5</accession>
<evidence type="ECO:0000256" key="11">
    <source>
        <dbReference type="SAM" id="SignalP"/>
    </source>
</evidence>
<keyword evidence="7" id="KW-1015">Disulfide bond</keyword>
<evidence type="ECO:0000256" key="9">
    <source>
        <dbReference type="PROSITE-ProRule" id="PRU10141"/>
    </source>
</evidence>
<dbReference type="Pfam" id="PF00069">
    <property type="entry name" value="Pkinase"/>
    <property type="match status" value="1"/>
</dbReference>
<dbReference type="GO" id="GO:0007166">
    <property type="term" value="P:cell surface receptor signaling pathway"/>
    <property type="evidence" value="ECO:0000318"/>
    <property type="project" value="GO_Central"/>
</dbReference>
<dbReference type="SMART" id="SM00181">
    <property type="entry name" value="EGF"/>
    <property type="match status" value="2"/>
</dbReference>
<sequence length="732" mass="81236">MTTHYYYVLAVTLLLVAAASRQKLSKAEPVTLPGCPDRCGDVSIPYPFGTKDGCFLPGFQIICNDTFHPPRAFFPYDPPNCNEDSFDALDDCLLSQLNSRKPLIMTKDNIYSLNDIEDYTMPGNMSFSPVELTGVSVADGKLQVHAPFCYDCKLNETHYSYRGEIRISFPSLSPFFMTEESTVLMAIGKYTSAGQLNGPPCEAVVTFDDAVNGKCLGRGCCQVPIPPQATSNQVTINRRSSLRITNYEDDCVYGMFVDKYWYNFTSLDLDGDVFLRKNEARGVPVVVDFVIVNHSCPQPGQPAPKGYACAGDNTMCVQVPLDLMADGYAATGYMCRCSQGYQGNPYIPNGCRDIDECKNPDLYPCYGKCHNTEGGYKCACPAGTKGDATHERCAEMFPLPAKLGVGAIGGLFVIALVAFILLLRRQKRKMTQLYMKNGGPALEKANNIKIYRREELKPILKCANFIGKGCFGEVYKGYLDNQLVAVKKPVTDSVAHNEQFANEVIIQSQVIHKNIVRLIGCCLEVDIPMLVYEFLSKGSLDDTLHSNNKVPLDLDVRLNIAAESAEGLAYMHSKTGKRILHGDVKPANILLDDDYVPKISDFGISRMIARDKEHATSVIGDRTYMDPVYLQTGLLTEKSDVYSFGVLLLELISRRKATYSDHNSLVRNFVDAHKTKKIPVELFDKELVEPGDLELLGSLARIAVECLNLDVDERPAMTDVAERLLMLKRSRK</sequence>
<dbReference type="InterPro" id="IPR000152">
    <property type="entry name" value="EGF-type_Asp/Asn_hydroxyl_site"/>
</dbReference>
<evidence type="ECO:0008006" key="16">
    <source>
        <dbReference type="Google" id="ProtNLM"/>
    </source>
</evidence>
<dbReference type="STRING" id="4565.A0A3B6TTQ5"/>
<dbReference type="GO" id="GO:0030247">
    <property type="term" value="F:polysaccharide binding"/>
    <property type="evidence" value="ECO:0007669"/>
    <property type="project" value="InterPro"/>
</dbReference>
<keyword evidence="5" id="KW-0418">Kinase</keyword>
<keyword evidence="4 9" id="KW-0547">Nucleotide-binding</keyword>
<evidence type="ECO:0000256" key="10">
    <source>
        <dbReference type="SAM" id="Phobius"/>
    </source>
</evidence>
<dbReference type="InterPro" id="IPR011009">
    <property type="entry name" value="Kinase-like_dom_sf"/>
</dbReference>
<dbReference type="PANTHER" id="PTHR27005">
    <property type="entry name" value="WALL-ASSOCIATED RECEPTOR KINASE-LIKE 21"/>
    <property type="match status" value="1"/>
</dbReference>
<dbReference type="PROSITE" id="PS00107">
    <property type="entry name" value="PROTEIN_KINASE_ATP"/>
    <property type="match status" value="1"/>
</dbReference>
<evidence type="ECO:0000256" key="2">
    <source>
        <dbReference type="ARBA" id="ARBA00022536"/>
    </source>
</evidence>
<evidence type="ECO:0000256" key="1">
    <source>
        <dbReference type="ARBA" id="ARBA00022527"/>
    </source>
</evidence>
<keyword evidence="3" id="KW-0808">Transferase</keyword>
<dbReference type="InterPro" id="IPR008271">
    <property type="entry name" value="Ser/Thr_kinase_AS"/>
</dbReference>
<evidence type="ECO:0000256" key="3">
    <source>
        <dbReference type="ARBA" id="ARBA00022679"/>
    </source>
</evidence>
<organism evidence="14">
    <name type="scientific">Triticum aestivum</name>
    <name type="common">Wheat</name>
    <dbReference type="NCBI Taxonomy" id="4565"/>
    <lineage>
        <taxon>Eukaryota</taxon>
        <taxon>Viridiplantae</taxon>
        <taxon>Streptophyta</taxon>
        <taxon>Embryophyta</taxon>
        <taxon>Tracheophyta</taxon>
        <taxon>Spermatophyta</taxon>
        <taxon>Magnoliopsida</taxon>
        <taxon>Liliopsida</taxon>
        <taxon>Poales</taxon>
        <taxon>Poaceae</taxon>
        <taxon>BOP clade</taxon>
        <taxon>Pooideae</taxon>
        <taxon>Triticodae</taxon>
        <taxon>Triticeae</taxon>
        <taxon>Triticinae</taxon>
        <taxon>Triticum</taxon>
    </lineage>
</organism>
<dbReference type="SUPFAM" id="SSF56112">
    <property type="entry name" value="Protein kinase-like (PK-like)"/>
    <property type="match status" value="1"/>
</dbReference>
<dbReference type="PROSITE" id="PS50026">
    <property type="entry name" value="EGF_3"/>
    <property type="match status" value="1"/>
</dbReference>
<dbReference type="FunFam" id="1.10.510.10:FF:000606">
    <property type="entry name" value="Wall-associated receptor kinase 3"/>
    <property type="match status" value="1"/>
</dbReference>
<dbReference type="PANTHER" id="PTHR27005:SF497">
    <property type="entry name" value="PROTEIN KINASE DOMAIN-CONTAINING PROTEIN"/>
    <property type="match status" value="1"/>
</dbReference>
<feature type="binding site" evidence="9">
    <location>
        <position position="488"/>
    </location>
    <ligand>
        <name>ATP</name>
        <dbReference type="ChEBI" id="CHEBI:30616"/>
    </ligand>
</feature>
<dbReference type="Gramene" id="TraesCS7D03G1300000.1">
    <property type="protein sequence ID" value="TraesCS7D03G1300000.1.CDS"/>
    <property type="gene ID" value="TraesCS7D03G1300000"/>
</dbReference>
<dbReference type="InterPro" id="IPR049883">
    <property type="entry name" value="NOTCH1_EGF-like"/>
</dbReference>
<dbReference type="GO" id="GO:0005886">
    <property type="term" value="C:plasma membrane"/>
    <property type="evidence" value="ECO:0000318"/>
    <property type="project" value="GO_Central"/>
</dbReference>
<dbReference type="AlphaFoldDB" id="A0A3B6TTQ5"/>
<dbReference type="SMR" id="A0A3B6TTQ5"/>
<evidence type="ECO:0000256" key="5">
    <source>
        <dbReference type="ARBA" id="ARBA00022777"/>
    </source>
</evidence>
<evidence type="ECO:0000256" key="4">
    <source>
        <dbReference type="ARBA" id="ARBA00022741"/>
    </source>
</evidence>
<dbReference type="SMART" id="SM00179">
    <property type="entry name" value="EGF_CA"/>
    <property type="match status" value="1"/>
</dbReference>
<dbReference type="Pfam" id="PF07645">
    <property type="entry name" value="EGF_CA"/>
    <property type="match status" value="1"/>
</dbReference>
<dbReference type="PROSITE" id="PS01187">
    <property type="entry name" value="EGF_CA"/>
    <property type="match status" value="1"/>
</dbReference>
<dbReference type="InterPro" id="IPR018097">
    <property type="entry name" value="EGF_Ca-bd_CS"/>
</dbReference>
<dbReference type="InterPro" id="IPR000742">
    <property type="entry name" value="EGF"/>
</dbReference>
<evidence type="ECO:0000313" key="14">
    <source>
        <dbReference type="EnsemblPlants" id="TraesCS7D02G545900.1"/>
    </source>
</evidence>
<dbReference type="InterPro" id="IPR017441">
    <property type="entry name" value="Protein_kinase_ATP_BS"/>
</dbReference>
<keyword evidence="11" id="KW-0732">Signal</keyword>
<dbReference type="PROSITE" id="PS00010">
    <property type="entry name" value="ASX_HYDROXYL"/>
    <property type="match status" value="1"/>
</dbReference>
<keyword evidence="10" id="KW-0812">Transmembrane</keyword>
<keyword evidence="6 9" id="KW-0067">ATP-binding</keyword>
<dbReference type="OMA" id="ATHERCA"/>
<dbReference type="GO" id="GO:0005509">
    <property type="term" value="F:calcium ion binding"/>
    <property type="evidence" value="ECO:0007669"/>
    <property type="project" value="InterPro"/>
</dbReference>
<dbReference type="InterPro" id="IPR045274">
    <property type="entry name" value="WAK-like"/>
</dbReference>
<dbReference type="PROSITE" id="PS00108">
    <property type="entry name" value="PROTEIN_KINASE_ST"/>
    <property type="match status" value="1"/>
</dbReference>
<dbReference type="Proteomes" id="UP000019116">
    <property type="component" value="Chromosome 7D"/>
</dbReference>
<reference evidence="14" key="2">
    <citation type="submission" date="2018-10" db="UniProtKB">
        <authorList>
            <consortium name="EnsemblPlants"/>
        </authorList>
    </citation>
    <scope>IDENTIFICATION</scope>
</reference>
<feature type="domain" description="EGF-like" evidence="13">
    <location>
        <begin position="353"/>
        <end position="394"/>
    </location>
</feature>
<gene>
    <name evidence="14" type="primary">LOC123168113</name>
</gene>
<dbReference type="SUPFAM" id="SSF57196">
    <property type="entry name" value="EGF/Laminin"/>
    <property type="match status" value="1"/>
</dbReference>
<name>A0A3B6TTQ5_WHEAT</name>
<dbReference type="Gene3D" id="1.10.510.10">
    <property type="entry name" value="Transferase(Phosphotransferase) domain 1"/>
    <property type="match status" value="1"/>
</dbReference>
<dbReference type="SMART" id="SM00220">
    <property type="entry name" value="S_TKc"/>
    <property type="match status" value="1"/>
</dbReference>
<dbReference type="GO" id="GO:0005524">
    <property type="term" value="F:ATP binding"/>
    <property type="evidence" value="ECO:0007669"/>
    <property type="project" value="UniProtKB-UniRule"/>
</dbReference>
<feature type="chain" id="PRO_5043181352" description="Protein kinase domain-containing protein" evidence="11">
    <location>
        <begin position="28"/>
        <end position="732"/>
    </location>
</feature>
<comment type="caution">
    <text evidence="8">Lacks conserved residue(s) required for the propagation of feature annotation.</text>
</comment>
<dbReference type="EnsemblPlants" id="TraesCS7D02G545900.1">
    <property type="protein sequence ID" value="TraesCS7D02G545900.1"/>
    <property type="gene ID" value="TraesCS7D02G545900"/>
</dbReference>
<feature type="domain" description="Protein kinase" evidence="12">
    <location>
        <begin position="460"/>
        <end position="726"/>
    </location>
</feature>
<feature type="signal peptide" evidence="11">
    <location>
        <begin position="1"/>
        <end position="27"/>
    </location>
</feature>
<dbReference type="GO" id="GO:0004674">
    <property type="term" value="F:protein serine/threonine kinase activity"/>
    <property type="evidence" value="ECO:0007669"/>
    <property type="project" value="UniProtKB-KW"/>
</dbReference>
<evidence type="ECO:0000259" key="12">
    <source>
        <dbReference type="PROSITE" id="PS50011"/>
    </source>
</evidence>
<proteinExistence type="predicted"/>
<dbReference type="InterPro" id="IPR000719">
    <property type="entry name" value="Prot_kinase_dom"/>
</dbReference>
<keyword evidence="1" id="KW-0723">Serine/threonine-protein kinase</keyword>
<evidence type="ECO:0000313" key="15">
    <source>
        <dbReference type="Proteomes" id="UP000019116"/>
    </source>
</evidence>
<evidence type="ECO:0000256" key="8">
    <source>
        <dbReference type="PROSITE-ProRule" id="PRU00076"/>
    </source>
</evidence>
<dbReference type="InterPro" id="IPR001881">
    <property type="entry name" value="EGF-like_Ca-bd_dom"/>
</dbReference>
<dbReference type="Gene3D" id="2.10.25.10">
    <property type="entry name" value="Laminin"/>
    <property type="match status" value="2"/>
</dbReference>
<dbReference type="RefSeq" id="XP_044441915.1">
    <property type="nucleotide sequence ID" value="XM_044585980.1"/>
</dbReference>
<evidence type="ECO:0000256" key="7">
    <source>
        <dbReference type="ARBA" id="ARBA00023157"/>
    </source>
</evidence>
<dbReference type="RefSeq" id="XP_044441914.1">
    <property type="nucleotide sequence ID" value="XM_044585979.1"/>
</dbReference>